<feature type="domain" description="Acyl-CoA thioesterase-like C-terminal" evidence="2">
    <location>
        <begin position="140"/>
        <end position="260"/>
    </location>
</feature>
<proteinExistence type="predicted"/>
<dbReference type="Gene3D" id="2.40.160.210">
    <property type="entry name" value="Acyl-CoA thioesterase, double hotdog domain"/>
    <property type="match status" value="1"/>
</dbReference>
<evidence type="ECO:0000259" key="1">
    <source>
        <dbReference type="Pfam" id="PF13622"/>
    </source>
</evidence>
<dbReference type="AlphaFoldDB" id="A0A6J7D9X9"/>
<dbReference type="Pfam" id="PF20789">
    <property type="entry name" value="4HBT_3C"/>
    <property type="match status" value="1"/>
</dbReference>
<name>A0A6J7D9X9_9ZZZZ</name>
<evidence type="ECO:0000259" key="2">
    <source>
        <dbReference type="Pfam" id="PF20789"/>
    </source>
</evidence>
<dbReference type="Pfam" id="PF13622">
    <property type="entry name" value="4HBT_3"/>
    <property type="match status" value="1"/>
</dbReference>
<gene>
    <name evidence="3" type="ORF">UFOPK3444_00438</name>
</gene>
<protein>
    <submittedName>
        <fullName evidence="3">Unannotated protein</fullName>
    </submittedName>
</protein>
<dbReference type="EMBL" id="CAFBLU010000005">
    <property type="protein sequence ID" value="CAB4865735.1"/>
    <property type="molecule type" value="Genomic_DNA"/>
</dbReference>
<feature type="domain" description="Acyl-CoA thioesterase-like N-terminal HotDog" evidence="1">
    <location>
        <begin position="21"/>
        <end position="104"/>
    </location>
</feature>
<accession>A0A6J7D9X9</accession>
<dbReference type="InterPro" id="IPR029069">
    <property type="entry name" value="HotDog_dom_sf"/>
</dbReference>
<reference evidence="3" key="1">
    <citation type="submission" date="2020-05" db="EMBL/GenBank/DDBJ databases">
        <authorList>
            <person name="Chiriac C."/>
            <person name="Salcher M."/>
            <person name="Ghai R."/>
            <person name="Kavagutti S V."/>
        </authorList>
    </citation>
    <scope>NUCLEOTIDE SEQUENCE</scope>
</reference>
<sequence>MADAVYIPLGDNRYMPTALARGPWSPDHQHGGAPTGLLTRAVEQVPTGQPMRLTRITFDFLGALTLDEMTVRTEVVRPGKRVQWVSAVIESGGRDVLRAMALFMRTEEATSPVVDLQPAPLPLPGDDLPSAVDELNAGEMFAGSAVDIRLAGQKDSWIAQGPGRAWFRLKVPLVQGETPTPQQRAVSAADFGNGISAALDWGEWLFVNSDLTVNLLRVPQGEWISLDSVMRIGGDGTALTETRLADVEGGIGTAAQSLFVAPSPGASSFGKNA</sequence>
<evidence type="ECO:0000313" key="3">
    <source>
        <dbReference type="EMBL" id="CAB4865735.1"/>
    </source>
</evidence>
<dbReference type="InterPro" id="IPR049449">
    <property type="entry name" value="TesB_ACOT8-like_N"/>
</dbReference>
<organism evidence="3">
    <name type="scientific">freshwater metagenome</name>
    <dbReference type="NCBI Taxonomy" id="449393"/>
    <lineage>
        <taxon>unclassified sequences</taxon>
        <taxon>metagenomes</taxon>
        <taxon>ecological metagenomes</taxon>
    </lineage>
</organism>
<dbReference type="InterPro" id="IPR049450">
    <property type="entry name" value="ACOT8-like_C"/>
</dbReference>
<dbReference type="SUPFAM" id="SSF54637">
    <property type="entry name" value="Thioesterase/thiol ester dehydrase-isomerase"/>
    <property type="match status" value="1"/>
</dbReference>
<dbReference type="InterPro" id="IPR042171">
    <property type="entry name" value="Acyl-CoA_hotdog"/>
</dbReference>